<evidence type="ECO:0000313" key="2">
    <source>
        <dbReference type="Proteomes" id="UP000821865"/>
    </source>
</evidence>
<sequence>MDEVRPHYVSGAFRLLNTLDGIALLATLMVTFVAVKWIRSYTLRLSVRKASVAVMVMFFFLACYYVAHLEKQGITNRRRFVAYTPEEMADHVASEVSVIQRYYWIAAGKPSKYGNYRRLNRVSQALLDANRDLPGTANRTWSFVIVRSVAPGAFVLPNCRSYFFEELFNVCENDDTLSFVVAHEMAHCLLDHTLLQESLVYFLDQLDTLVWVSSLALIRENIRAVLVPCFVSLVLIYAIFLDMRLMELEADSLALRMTAKACFDFRYSVVFFDNHVSLMKRATDSRKTQEIFPTHPTHRERVSALYAQMDAARELHKDRNCSPLLPMPKNVESRVGALLSEIAQDGTK</sequence>
<dbReference type="Proteomes" id="UP000821865">
    <property type="component" value="Chromosome 8"/>
</dbReference>
<name>A0ACB8CBT2_DERSI</name>
<accession>A0ACB8CBT2</accession>
<dbReference type="EMBL" id="CM023477">
    <property type="protein sequence ID" value="KAH7938320.1"/>
    <property type="molecule type" value="Genomic_DNA"/>
</dbReference>
<gene>
    <name evidence="1" type="ORF">HPB49_022443</name>
</gene>
<reference evidence="1" key="1">
    <citation type="submission" date="2020-05" db="EMBL/GenBank/DDBJ databases">
        <title>Large-scale comparative analyses of tick genomes elucidate their genetic diversity and vector capacities.</title>
        <authorList>
            <person name="Jia N."/>
            <person name="Wang J."/>
            <person name="Shi W."/>
            <person name="Du L."/>
            <person name="Sun Y."/>
            <person name="Zhan W."/>
            <person name="Jiang J."/>
            <person name="Wang Q."/>
            <person name="Zhang B."/>
            <person name="Ji P."/>
            <person name="Sakyi L.B."/>
            <person name="Cui X."/>
            <person name="Yuan T."/>
            <person name="Jiang B."/>
            <person name="Yang W."/>
            <person name="Lam T.T.-Y."/>
            <person name="Chang Q."/>
            <person name="Ding S."/>
            <person name="Wang X."/>
            <person name="Zhu J."/>
            <person name="Ruan X."/>
            <person name="Zhao L."/>
            <person name="Wei J."/>
            <person name="Que T."/>
            <person name="Du C."/>
            <person name="Cheng J."/>
            <person name="Dai P."/>
            <person name="Han X."/>
            <person name="Huang E."/>
            <person name="Gao Y."/>
            <person name="Liu J."/>
            <person name="Shao H."/>
            <person name="Ye R."/>
            <person name="Li L."/>
            <person name="Wei W."/>
            <person name="Wang X."/>
            <person name="Wang C."/>
            <person name="Yang T."/>
            <person name="Huo Q."/>
            <person name="Li W."/>
            <person name="Guo W."/>
            <person name="Chen H."/>
            <person name="Zhou L."/>
            <person name="Ni X."/>
            <person name="Tian J."/>
            <person name="Zhou Y."/>
            <person name="Sheng Y."/>
            <person name="Liu T."/>
            <person name="Pan Y."/>
            <person name="Xia L."/>
            <person name="Li J."/>
            <person name="Zhao F."/>
            <person name="Cao W."/>
        </authorList>
    </citation>
    <scope>NUCLEOTIDE SEQUENCE</scope>
    <source>
        <strain evidence="1">Dsil-2018</strain>
    </source>
</reference>
<protein>
    <submittedName>
        <fullName evidence="1">Uncharacterized protein</fullName>
    </submittedName>
</protein>
<comment type="caution">
    <text evidence="1">The sequence shown here is derived from an EMBL/GenBank/DDBJ whole genome shotgun (WGS) entry which is preliminary data.</text>
</comment>
<keyword evidence="2" id="KW-1185">Reference proteome</keyword>
<proteinExistence type="predicted"/>
<evidence type="ECO:0000313" key="1">
    <source>
        <dbReference type="EMBL" id="KAH7938320.1"/>
    </source>
</evidence>
<organism evidence="1 2">
    <name type="scientific">Dermacentor silvarum</name>
    <name type="common">Tick</name>
    <dbReference type="NCBI Taxonomy" id="543639"/>
    <lineage>
        <taxon>Eukaryota</taxon>
        <taxon>Metazoa</taxon>
        <taxon>Ecdysozoa</taxon>
        <taxon>Arthropoda</taxon>
        <taxon>Chelicerata</taxon>
        <taxon>Arachnida</taxon>
        <taxon>Acari</taxon>
        <taxon>Parasitiformes</taxon>
        <taxon>Ixodida</taxon>
        <taxon>Ixodoidea</taxon>
        <taxon>Ixodidae</taxon>
        <taxon>Rhipicephalinae</taxon>
        <taxon>Dermacentor</taxon>
    </lineage>
</organism>